<dbReference type="PROSITE" id="PS51257">
    <property type="entry name" value="PROKAR_LIPOPROTEIN"/>
    <property type="match status" value="1"/>
</dbReference>
<name>A0A0T5VM82_9SPHI</name>
<evidence type="ECO:0000313" key="2">
    <source>
        <dbReference type="Proteomes" id="UP000051950"/>
    </source>
</evidence>
<sequence>MKVQICIFLFALILSLGCKKSTNVDVLLDGNYTGVLVITNSVNSVPVTRPMSISLQDGKFNITPSADANLKPSGGKGTYNFKNGIGYFTDEGVWTADFDWNMILNGEYDIRSSGVDLTLRKRFSAKTDFSPATSYATVDYEYILKRSN</sequence>
<keyword evidence="2" id="KW-1185">Reference proteome</keyword>
<dbReference type="EMBL" id="LMZQ01000014">
    <property type="protein sequence ID" value="KRT14751.1"/>
    <property type="molecule type" value="Genomic_DNA"/>
</dbReference>
<reference evidence="1 2" key="1">
    <citation type="submission" date="2015-11" db="EMBL/GenBank/DDBJ databases">
        <title>Sequence of Pedobacter ginsenosidimutans.</title>
        <authorList>
            <person name="Carson E."/>
            <person name="Keyser V."/>
            <person name="Newman J."/>
            <person name="Miller J."/>
        </authorList>
    </citation>
    <scope>NUCLEOTIDE SEQUENCE [LARGE SCALE GENOMIC DNA]</scope>
    <source>
        <strain evidence="1 2">KACC 14530</strain>
    </source>
</reference>
<dbReference type="AlphaFoldDB" id="A0A0T5VM82"/>
<dbReference type="Proteomes" id="UP000051950">
    <property type="component" value="Unassembled WGS sequence"/>
</dbReference>
<comment type="caution">
    <text evidence="1">The sequence shown here is derived from an EMBL/GenBank/DDBJ whole genome shotgun (WGS) entry which is preliminary data.</text>
</comment>
<protein>
    <recommendedName>
        <fullName evidence="3">Lipocalin-like domain-containing protein</fullName>
    </recommendedName>
</protein>
<accession>A0A0T5VM82</accession>
<dbReference type="STRING" id="687842.ASU31_17765"/>
<dbReference type="OrthoDB" id="708590at2"/>
<evidence type="ECO:0008006" key="3">
    <source>
        <dbReference type="Google" id="ProtNLM"/>
    </source>
</evidence>
<organism evidence="1 2">
    <name type="scientific">Pedobacter ginsenosidimutans</name>
    <dbReference type="NCBI Taxonomy" id="687842"/>
    <lineage>
        <taxon>Bacteria</taxon>
        <taxon>Pseudomonadati</taxon>
        <taxon>Bacteroidota</taxon>
        <taxon>Sphingobacteriia</taxon>
        <taxon>Sphingobacteriales</taxon>
        <taxon>Sphingobacteriaceae</taxon>
        <taxon>Pedobacter</taxon>
    </lineage>
</organism>
<dbReference type="RefSeq" id="WP_057933618.1">
    <property type="nucleotide sequence ID" value="NZ_LMZQ01000014.1"/>
</dbReference>
<gene>
    <name evidence="1" type="ORF">ASU31_17765</name>
</gene>
<proteinExistence type="predicted"/>
<evidence type="ECO:0000313" key="1">
    <source>
        <dbReference type="EMBL" id="KRT14751.1"/>
    </source>
</evidence>